<evidence type="ECO:0000256" key="3">
    <source>
        <dbReference type="ARBA" id="ARBA00022448"/>
    </source>
</evidence>
<evidence type="ECO:0000256" key="6">
    <source>
        <dbReference type="ARBA" id="ARBA00023065"/>
    </source>
</evidence>
<keyword evidence="7 10" id="KW-0472">Membrane</keyword>
<keyword evidence="5 10" id="KW-1133">Transmembrane helix</keyword>
<dbReference type="AlphaFoldDB" id="A0AAF0EVA3"/>
<feature type="transmembrane region" description="Helical" evidence="10">
    <location>
        <begin position="106"/>
        <end position="128"/>
    </location>
</feature>
<evidence type="ECO:0000256" key="10">
    <source>
        <dbReference type="SAM" id="Phobius"/>
    </source>
</evidence>
<feature type="transmembrane region" description="Helical" evidence="10">
    <location>
        <begin position="469"/>
        <end position="488"/>
    </location>
</feature>
<feature type="transmembrane region" description="Helical" evidence="10">
    <location>
        <begin position="330"/>
        <end position="350"/>
    </location>
</feature>
<feature type="transmembrane region" description="Helical" evidence="10">
    <location>
        <begin position="602"/>
        <end position="619"/>
    </location>
</feature>
<accession>A0AAF0EVA3</accession>
<dbReference type="GO" id="GO:0016787">
    <property type="term" value="F:hydrolase activity"/>
    <property type="evidence" value="ECO:0007669"/>
    <property type="project" value="InterPro"/>
</dbReference>
<keyword evidence="3" id="KW-0813">Transport</keyword>
<keyword evidence="14" id="KW-1185">Reference proteome</keyword>
<evidence type="ECO:0000259" key="12">
    <source>
        <dbReference type="Pfam" id="PF01738"/>
    </source>
</evidence>
<feature type="transmembrane region" description="Helical" evidence="10">
    <location>
        <begin position="385"/>
        <end position="402"/>
    </location>
</feature>
<dbReference type="SUPFAM" id="SSF53474">
    <property type="entry name" value="alpha/beta-Hydrolases"/>
    <property type="match status" value="1"/>
</dbReference>
<dbReference type="InterPro" id="IPR002925">
    <property type="entry name" value="Dienelactn_hydro"/>
</dbReference>
<evidence type="ECO:0000259" key="11">
    <source>
        <dbReference type="Pfam" id="PF01545"/>
    </source>
</evidence>
<evidence type="ECO:0000256" key="5">
    <source>
        <dbReference type="ARBA" id="ARBA00022989"/>
    </source>
</evidence>
<organism evidence="13 14">
    <name type="scientific">Malassezia japonica</name>
    <dbReference type="NCBI Taxonomy" id="223818"/>
    <lineage>
        <taxon>Eukaryota</taxon>
        <taxon>Fungi</taxon>
        <taxon>Dikarya</taxon>
        <taxon>Basidiomycota</taxon>
        <taxon>Ustilaginomycotina</taxon>
        <taxon>Malasseziomycetes</taxon>
        <taxon>Malasseziales</taxon>
        <taxon>Malasseziaceae</taxon>
        <taxon>Malassezia</taxon>
    </lineage>
</organism>
<dbReference type="GO" id="GO:0006882">
    <property type="term" value="P:intracellular zinc ion homeostasis"/>
    <property type="evidence" value="ECO:0007669"/>
    <property type="project" value="InterPro"/>
</dbReference>
<evidence type="ECO:0000313" key="14">
    <source>
        <dbReference type="Proteomes" id="UP001217754"/>
    </source>
</evidence>
<comment type="similarity">
    <text evidence="2">Belongs to the cation diffusion facilitator (CDF) transporter (TC 2.A.4) family. SLC30A subfamily.</text>
</comment>
<feature type="domain" description="Dienelactone hydrolase" evidence="12">
    <location>
        <begin position="743"/>
        <end position="958"/>
    </location>
</feature>
<feature type="transmembrane region" description="Helical" evidence="10">
    <location>
        <begin position="500"/>
        <end position="519"/>
    </location>
</feature>
<dbReference type="Gene3D" id="3.40.50.1820">
    <property type="entry name" value="alpha/beta hydrolase"/>
    <property type="match status" value="1"/>
</dbReference>
<dbReference type="InterPro" id="IPR002524">
    <property type="entry name" value="Cation_efflux"/>
</dbReference>
<evidence type="ECO:0000313" key="13">
    <source>
        <dbReference type="EMBL" id="WFD37596.1"/>
    </source>
</evidence>
<proteinExistence type="inferred from homology"/>
<sequence length="960" mass="103848">MVAGGAQAIPMQPDPRQRGKVKLDALRGGVVNVSSRIQIHHLLALLLTKTLVASSAWLTRQWLLVPQFDLETFQLQMRDMLGADSLASQGAAAAATKLAVHTPASVWAVATMATSLASLILMGVFRAWRWKITWGEGTARRLALLAVLVFVQLLLWLVALRHLGATVVLIFTQFCEVWVRDLQIGWKSKTSGSLPVLAALGLTFFFSVMTGSAVTIRHPFGDVLDESAKQALHITSRLQDSVSFGNLLKGYLSLLAYAVLTIESGRISFNVAKDTGGRRRALILAVGIAAVVALPLSSVGAFFGYNMLPAPLVPGRQLTPQDAFEISHLVAYWVLAIGLLVCDPLVTLTLESYVTLHAHMAHAWPMVVVASIAIGFGVFSINVSLVQLVAAVCVGFALHTVLKRSPLYLTSWYRNRAYSTTLDEQRMATAVPGSDSTAISEAVHLLYHTLVQLRWMITQILANNNSRRIFLFLCLNLAFMGVQMLWGVWTNSLGLISDAIHMFFDCAAIFMGLVASVMAEWKTDDKFHFGYKRVETLSGFANGIFLVLISVFILFEAVQRIIEPPVMNNMMQLLIVSTLGLLVNLFGMFAMGLYLHVMADTLGSVGVIISTILIHYFHWTGFDPIASLLIGLMILGSVIPLVIDSGRILCLDLGASDTSAIEHALAQVQALPGVQSYSAARFWPLDGASLIGSILLLKTFHHGDAHVNEVLFDAPCAVQVVGITGLSGTSKGRIETIGGVSSYVVGSAASPTAIVAIYDIFGFWSSTEQGADILAEATGARVVMPDLFEGKPLGIDVIPPDTPEKKQMMQDFFAGIGNTTQYGDKLLTIAKDLKAHGVSKLGLYGLCWGSKAAVPACGPSTPYDAYVQIHPSFVDSEDANKISIPFASFTSKDESGEAVDAFLKNAATNPANQGKFVHHHYPDNHHGFAAARANLDDASNAASFQDVYQRTASFFMQHLK</sequence>
<feature type="domain" description="Cation efflux protein transmembrane" evidence="11">
    <location>
        <begin position="469"/>
        <end position="650"/>
    </location>
</feature>
<dbReference type="EMBL" id="CP119958">
    <property type="protein sequence ID" value="WFD37596.1"/>
    <property type="molecule type" value="Genomic_DNA"/>
</dbReference>
<dbReference type="RefSeq" id="XP_060120493.1">
    <property type="nucleotide sequence ID" value="XM_060264510.1"/>
</dbReference>
<reference evidence="13" key="1">
    <citation type="submission" date="2023-03" db="EMBL/GenBank/DDBJ databases">
        <title>Mating type loci evolution in Malassezia.</title>
        <authorList>
            <person name="Coelho M.A."/>
        </authorList>
    </citation>
    <scope>NUCLEOTIDE SEQUENCE</scope>
    <source>
        <strain evidence="13">CBS 9431</strain>
    </source>
</reference>
<dbReference type="Pfam" id="PF01738">
    <property type="entry name" value="DLH"/>
    <property type="match status" value="1"/>
</dbReference>
<dbReference type="NCBIfam" id="TIGR01297">
    <property type="entry name" value="CDF"/>
    <property type="match status" value="1"/>
</dbReference>
<keyword evidence="6" id="KW-0406">Ion transport</keyword>
<dbReference type="PANTHER" id="PTHR45755">
    <property type="match status" value="1"/>
</dbReference>
<dbReference type="Proteomes" id="UP001217754">
    <property type="component" value="Chromosome 1"/>
</dbReference>
<feature type="transmembrane region" description="Helical" evidence="10">
    <location>
        <begin position="574"/>
        <end position="595"/>
    </location>
</feature>
<dbReference type="GO" id="GO:0005794">
    <property type="term" value="C:Golgi apparatus"/>
    <property type="evidence" value="ECO:0007669"/>
    <property type="project" value="TreeGrafter"/>
</dbReference>
<name>A0AAF0EVA3_9BASI</name>
<evidence type="ECO:0000256" key="9">
    <source>
        <dbReference type="ARBA" id="ARBA00048461"/>
    </source>
</evidence>
<dbReference type="InterPro" id="IPR058533">
    <property type="entry name" value="Cation_efflux_TM"/>
</dbReference>
<dbReference type="GO" id="GO:0016020">
    <property type="term" value="C:membrane"/>
    <property type="evidence" value="ECO:0007669"/>
    <property type="project" value="UniProtKB-SubCell"/>
</dbReference>
<dbReference type="InterPro" id="IPR045316">
    <property type="entry name" value="Msc2-like"/>
</dbReference>
<dbReference type="SUPFAM" id="SSF161111">
    <property type="entry name" value="Cation efflux protein transmembrane domain-like"/>
    <property type="match status" value="1"/>
</dbReference>
<evidence type="ECO:0000256" key="7">
    <source>
        <dbReference type="ARBA" id="ARBA00023136"/>
    </source>
</evidence>
<comment type="catalytic activity">
    <reaction evidence="9">
        <text>a monoacylglycerol + H2O = glycerol + a fatty acid + H(+)</text>
        <dbReference type="Rhea" id="RHEA:15245"/>
        <dbReference type="ChEBI" id="CHEBI:15377"/>
        <dbReference type="ChEBI" id="CHEBI:15378"/>
        <dbReference type="ChEBI" id="CHEBI:17408"/>
        <dbReference type="ChEBI" id="CHEBI:17754"/>
        <dbReference type="ChEBI" id="CHEBI:28868"/>
    </reaction>
</comment>
<gene>
    <name evidence="13" type="primary">MSC2</name>
    <name evidence="13" type="ORF">MJAP1_000542</name>
</gene>
<dbReference type="InterPro" id="IPR029058">
    <property type="entry name" value="AB_hydrolase_fold"/>
</dbReference>
<evidence type="ECO:0000256" key="2">
    <source>
        <dbReference type="ARBA" id="ARBA00008873"/>
    </source>
</evidence>
<comment type="catalytic activity">
    <reaction evidence="8">
        <text>a diacylglycerol + H2O = a monoacylglycerol + a fatty acid + H(+)</text>
        <dbReference type="Rhea" id="RHEA:32731"/>
        <dbReference type="ChEBI" id="CHEBI:15377"/>
        <dbReference type="ChEBI" id="CHEBI:15378"/>
        <dbReference type="ChEBI" id="CHEBI:17408"/>
        <dbReference type="ChEBI" id="CHEBI:18035"/>
        <dbReference type="ChEBI" id="CHEBI:28868"/>
    </reaction>
</comment>
<dbReference type="InterPro" id="IPR027469">
    <property type="entry name" value="Cation_efflux_TMD_sf"/>
</dbReference>
<comment type="subcellular location">
    <subcellularLocation>
        <location evidence="1">Membrane</location>
        <topology evidence="1">Multi-pass membrane protein</topology>
    </subcellularLocation>
</comment>
<feature type="transmembrane region" description="Helical" evidence="10">
    <location>
        <begin position="625"/>
        <end position="643"/>
    </location>
</feature>
<feature type="transmembrane region" description="Helical" evidence="10">
    <location>
        <begin position="540"/>
        <end position="562"/>
    </location>
</feature>
<feature type="transmembrane region" description="Helical" evidence="10">
    <location>
        <begin position="194"/>
        <end position="216"/>
    </location>
</feature>
<dbReference type="GeneID" id="85224191"/>
<keyword evidence="4 10" id="KW-0812">Transmembrane</keyword>
<dbReference type="GO" id="GO:1904257">
    <property type="term" value="P:zinc ion import into Golgi lumen"/>
    <property type="evidence" value="ECO:0007669"/>
    <property type="project" value="TreeGrafter"/>
</dbReference>
<feature type="transmembrane region" description="Helical" evidence="10">
    <location>
        <begin position="250"/>
        <end position="269"/>
    </location>
</feature>
<feature type="transmembrane region" description="Helical" evidence="10">
    <location>
        <begin position="281"/>
        <end position="305"/>
    </location>
</feature>
<evidence type="ECO:0000256" key="4">
    <source>
        <dbReference type="ARBA" id="ARBA00022692"/>
    </source>
</evidence>
<feature type="transmembrane region" description="Helical" evidence="10">
    <location>
        <begin position="362"/>
        <end position="379"/>
    </location>
</feature>
<dbReference type="PANTHER" id="PTHR45755:SF4">
    <property type="entry name" value="ZINC TRANSPORTER 7"/>
    <property type="match status" value="1"/>
</dbReference>
<protein>
    <submittedName>
        <fullName evidence="13">Zinc transporter msc2</fullName>
    </submittedName>
</protein>
<dbReference type="Gene3D" id="1.20.1510.10">
    <property type="entry name" value="Cation efflux protein transmembrane domain"/>
    <property type="match status" value="1"/>
</dbReference>
<feature type="transmembrane region" description="Helical" evidence="10">
    <location>
        <begin position="140"/>
        <end position="159"/>
    </location>
</feature>
<dbReference type="GO" id="GO:0005385">
    <property type="term" value="F:zinc ion transmembrane transporter activity"/>
    <property type="evidence" value="ECO:0007669"/>
    <property type="project" value="InterPro"/>
</dbReference>
<evidence type="ECO:0000256" key="1">
    <source>
        <dbReference type="ARBA" id="ARBA00004141"/>
    </source>
</evidence>
<dbReference type="Pfam" id="PF01545">
    <property type="entry name" value="Cation_efflux"/>
    <property type="match status" value="1"/>
</dbReference>
<dbReference type="GO" id="GO:0031410">
    <property type="term" value="C:cytoplasmic vesicle"/>
    <property type="evidence" value="ECO:0007669"/>
    <property type="project" value="TreeGrafter"/>
</dbReference>
<evidence type="ECO:0000256" key="8">
    <source>
        <dbReference type="ARBA" id="ARBA00047591"/>
    </source>
</evidence>